<reference evidence="13" key="1">
    <citation type="submission" date="2016-11" db="EMBL/GenBank/DDBJ databases">
        <authorList>
            <person name="Varghese N."/>
            <person name="Submissions S."/>
        </authorList>
    </citation>
    <scope>NUCLEOTIDE SEQUENCE [LARGE SCALE GENOMIC DNA]</scope>
    <source>
        <strain evidence="13">DSM 22623</strain>
    </source>
</reference>
<evidence type="ECO:0000256" key="2">
    <source>
        <dbReference type="ARBA" id="ARBA00022448"/>
    </source>
</evidence>
<dbReference type="Pfam" id="PF07715">
    <property type="entry name" value="Plug"/>
    <property type="match status" value="1"/>
</dbReference>
<dbReference type="AlphaFoldDB" id="A0A1M6K6H1"/>
<dbReference type="PANTHER" id="PTHR30069:SF57">
    <property type="entry name" value="TONB-DEPENDENT RECEPTOR"/>
    <property type="match status" value="1"/>
</dbReference>
<dbReference type="STRING" id="570521.SAMN04488508_110100"/>
<evidence type="ECO:0000313" key="13">
    <source>
        <dbReference type="Proteomes" id="UP000184432"/>
    </source>
</evidence>
<dbReference type="Gene3D" id="2.170.130.10">
    <property type="entry name" value="TonB-dependent receptor, plug domain"/>
    <property type="match status" value="1"/>
</dbReference>
<organism evidence="12 13">
    <name type="scientific">Aquimarina spongiae</name>
    <dbReference type="NCBI Taxonomy" id="570521"/>
    <lineage>
        <taxon>Bacteria</taxon>
        <taxon>Pseudomonadati</taxon>
        <taxon>Bacteroidota</taxon>
        <taxon>Flavobacteriia</taxon>
        <taxon>Flavobacteriales</taxon>
        <taxon>Flavobacteriaceae</taxon>
        <taxon>Aquimarina</taxon>
    </lineage>
</organism>
<proteinExistence type="inferred from homology"/>
<keyword evidence="13" id="KW-1185">Reference proteome</keyword>
<keyword evidence="7 8" id="KW-0998">Cell outer membrane</keyword>
<dbReference type="Gene3D" id="2.60.40.1120">
    <property type="entry name" value="Carboxypeptidase-like, regulatory domain"/>
    <property type="match status" value="1"/>
</dbReference>
<keyword evidence="5 9" id="KW-0798">TonB box</keyword>
<evidence type="ECO:0000256" key="5">
    <source>
        <dbReference type="ARBA" id="ARBA00023077"/>
    </source>
</evidence>
<dbReference type="GO" id="GO:0009279">
    <property type="term" value="C:cell outer membrane"/>
    <property type="evidence" value="ECO:0007669"/>
    <property type="project" value="UniProtKB-SubCell"/>
</dbReference>
<evidence type="ECO:0000256" key="7">
    <source>
        <dbReference type="ARBA" id="ARBA00023237"/>
    </source>
</evidence>
<evidence type="ECO:0000256" key="4">
    <source>
        <dbReference type="ARBA" id="ARBA00022692"/>
    </source>
</evidence>
<dbReference type="PANTHER" id="PTHR30069">
    <property type="entry name" value="TONB-DEPENDENT OUTER MEMBRANE RECEPTOR"/>
    <property type="match status" value="1"/>
</dbReference>
<dbReference type="InterPro" id="IPR037066">
    <property type="entry name" value="Plug_dom_sf"/>
</dbReference>
<dbReference type="Pfam" id="PF00593">
    <property type="entry name" value="TonB_dep_Rec_b-barrel"/>
    <property type="match status" value="1"/>
</dbReference>
<gene>
    <name evidence="12" type="ORF">SAMN04488508_110100</name>
</gene>
<dbReference type="Gene3D" id="2.40.170.20">
    <property type="entry name" value="TonB-dependent receptor, beta-barrel domain"/>
    <property type="match status" value="1"/>
</dbReference>
<dbReference type="SUPFAM" id="SSF49464">
    <property type="entry name" value="Carboxypeptidase regulatory domain-like"/>
    <property type="match status" value="1"/>
</dbReference>
<keyword evidence="12" id="KW-0675">Receptor</keyword>
<dbReference type="InterPro" id="IPR039426">
    <property type="entry name" value="TonB-dep_rcpt-like"/>
</dbReference>
<dbReference type="PROSITE" id="PS52016">
    <property type="entry name" value="TONB_DEPENDENT_REC_3"/>
    <property type="match status" value="1"/>
</dbReference>
<dbReference type="Pfam" id="PF13715">
    <property type="entry name" value="CarbopepD_reg_2"/>
    <property type="match status" value="1"/>
</dbReference>
<evidence type="ECO:0000256" key="9">
    <source>
        <dbReference type="RuleBase" id="RU003357"/>
    </source>
</evidence>
<evidence type="ECO:0000256" key="3">
    <source>
        <dbReference type="ARBA" id="ARBA00022452"/>
    </source>
</evidence>
<dbReference type="SUPFAM" id="SSF56935">
    <property type="entry name" value="Porins"/>
    <property type="match status" value="1"/>
</dbReference>
<accession>A0A1M6K6H1</accession>
<dbReference type="EMBL" id="FQYP01000010">
    <property type="protein sequence ID" value="SHJ54539.1"/>
    <property type="molecule type" value="Genomic_DNA"/>
</dbReference>
<dbReference type="RefSeq" id="WP_244548188.1">
    <property type="nucleotide sequence ID" value="NZ_FQYP01000010.1"/>
</dbReference>
<feature type="domain" description="TonB-dependent receptor plug" evidence="11">
    <location>
        <begin position="128"/>
        <end position="233"/>
    </location>
</feature>
<comment type="similarity">
    <text evidence="8 9">Belongs to the TonB-dependent receptor family.</text>
</comment>
<dbReference type="InterPro" id="IPR008969">
    <property type="entry name" value="CarboxyPept-like_regulatory"/>
</dbReference>
<keyword evidence="6 8" id="KW-0472">Membrane</keyword>
<feature type="domain" description="TonB-dependent receptor-like beta-barrel" evidence="10">
    <location>
        <begin position="314"/>
        <end position="757"/>
    </location>
</feature>
<keyword evidence="2 8" id="KW-0813">Transport</keyword>
<dbReference type="InterPro" id="IPR000531">
    <property type="entry name" value="Beta-barrel_TonB"/>
</dbReference>
<dbReference type="GO" id="GO:0015344">
    <property type="term" value="F:siderophore uptake transmembrane transporter activity"/>
    <property type="evidence" value="ECO:0007669"/>
    <property type="project" value="TreeGrafter"/>
</dbReference>
<keyword evidence="4 8" id="KW-0812">Transmembrane</keyword>
<sequence>MLTSSNMKSILFIFTLFQISVIIGQTGNLKGNTNTKEDAIPFANITLSNDSFTTYASSDKNGDFEIYDIPYGDYLIKISALGHQTLEQNVSINSTTNTTVAQKFTLTEDRLNLDQVVVSATRNRVNRKKAPVVVNVLSPKLLGATQSISVSEGLNYSPGVRVENNCQNCGFTQVRLNGLDGSYTQVLINSRAVFSALNSVYGLEQIPTNIVERIEVVRSGGSALYGSNAIAGTINIITKDPVLNTWEVGTYLGLVDGDTPDRSLNFNASLVSDDLMSGITVFGLNRDREEFDANGDGFTELTTLQNTTFGLKTFLKPSDRSKISLDLTTIKEYRRGGDRLDLAPHFTDITEELDHDTFLGGITYELENEKGTNNLSVYTSGQYTDRDSYYGGLGGGRTRQDSILALNAYGVTKDLALLTGVQFTQNLKNNDIITTGVEYNISDTEDVIAGYNRLIDQQVHTIGSYLQYEWKPTDDFTALLGTRLDHVNVDGNYNIGGISRDVSVTQTVLSPRITLSYNILKSLKFRGGYARGFRAPQAFNEDLHISSVGGEPQFVILSENLDTEFSNAFTASLNYSKNFNKIQADFLLEGFFTDLKDPFTLVSTGAVLENGSILEEVRNGSGAKVFGTNFEIGISPSKEWQFQIGGTIQQSNYDESQILFESDGTIPGEQDVIVDEFVRNPNTYGYINASWIPSKRFNMDLTGTYTGNMIVPRVVSESGFLDLVDTNPFFDLNLKLEHHLDISENFHVTFSGGVKNIFNSYQDDFDIGPLRDSDYIYGPGTPRTFFIGIKFGNLH</sequence>
<evidence type="ECO:0000256" key="8">
    <source>
        <dbReference type="PROSITE-ProRule" id="PRU01360"/>
    </source>
</evidence>
<name>A0A1M6K6H1_9FLAO</name>
<dbReference type="GO" id="GO:0044718">
    <property type="term" value="P:siderophore transmembrane transport"/>
    <property type="evidence" value="ECO:0007669"/>
    <property type="project" value="TreeGrafter"/>
</dbReference>
<comment type="subcellular location">
    <subcellularLocation>
        <location evidence="1 8">Cell outer membrane</location>
        <topology evidence="1 8">Multi-pass membrane protein</topology>
    </subcellularLocation>
</comment>
<dbReference type="Proteomes" id="UP000184432">
    <property type="component" value="Unassembled WGS sequence"/>
</dbReference>
<dbReference type="InterPro" id="IPR036942">
    <property type="entry name" value="Beta-barrel_TonB_sf"/>
</dbReference>
<keyword evidence="3 8" id="KW-1134">Transmembrane beta strand</keyword>
<evidence type="ECO:0000313" key="12">
    <source>
        <dbReference type="EMBL" id="SHJ54539.1"/>
    </source>
</evidence>
<evidence type="ECO:0000256" key="6">
    <source>
        <dbReference type="ARBA" id="ARBA00023136"/>
    </source>
</evidence>
<evidence type="ECO:0000259" key="10">
    <source>
        <dbReference type="Pfam" id="PF00593"/>
    </source>
</evidence>
<dbReference type="InterPro" id="IPR012910">
    <property type="entry name" value="Plug_dom"/>
</dbReference>
<evidence type="ECO:0000256" key="1">
    <source>
        <dbReference type="ARBA" id="ARBA00004571"/>
    </source>
</evidence>
<evidence type="ECO:0000259" key="11">
    <source>
        <dbReference type="Pfam" id="PF07715"/>
    </source>
</evidence>
<protein>
    <submittedName>
        <fullName evidence="12">Outer membrane receptor for ferrienterochelin and colicins</fullName>
    </submittedName>
</protein>